<evidence type="ECO:0000256" key="4">
    <source>
        <dbReference type="ARBA" id="ARBA00023067"/>
    </source>
</evidence>
<gene>
    <name evidence="9" type="ORF">CALMAC_LOCUS14181</name>
</gene>
<reference evidence="9 10" key="1">
    <citation type="submission" date="2019-01" db="EMBL/GenBank/DDBJ databases">
        <authorList>
            <person name="Sayadi A."/>
        </authorList>
    </citation>
    <scope>NUCLEOTIDE SEQUENCE [LARGE SCALE GENOMIC DNA]</scope>
</reference>
<sequence length="298" mass="34773">MLVSSNFCQKHIPLIFTIFDKTKYPDVKTNILLHISDLLTRYPNLIEPWTPRLFKNLKDPDASIRRSVFFFMSMLMLKDVIRPHSHIPEMATAFLDESEEIRGMCRTFFTKLAHKENNLYNALPDVFNHLSIVVQEDAKMLEFMKFLFELIDNAKHMESLVDRFCGRFKVTEELRQQRNIASCLTYVKYNDRSFKKLIDNFPNYRHIIQDEEIYNSFKVIMQNFTKQAPGPAAAAQAGKANSKQLATEMEGLIKSVFDMDENQMMPPPPAPRQKKKRTASERKKKKSKRSTSSDEDSD</sequence>
<evidence type="ECO:0000313" key="10">
    <source>
        <dbReference type="Proteomes" id="UP000410492"/>
    </source>
</evidence>
<dbReference type="GO" id="GO:0042393">
    <property type="term" value="F:histone binding"/>
    <property type="evidence" value="ECO:0007669"/>
    <property type="project" value="TreeGrafter"/>
</dbReference>
<evidence type="ECO:0000256" key="7">
    <source>
        <dbReference type="SAM" id="MobiDB-lite"/>
    </source>
</evidence>
<feature type="compositionally biased region" description="Basic residues" evidence="7">
    <location>
        <begin position="272"/>
        <end position="289"/>
    </location>
</feature>
<keyword evidence="5" id="KW-0539">Nucleus</keyword>
<dbReference type="Proteomes" id="UP000410492">
    <property type="component" value="Unassembled WGS sequence"/>
</dbReference>
<evidence type="ECO:0000256" key="1">
    <source>
        <dbReference type="ARBA" id="ARBA00004123"/>
    </source>
</evidence>
<feature type="region of interest" description="Disordered" evidence="7">
    <location>
        <begin position="256"/>
        <end position="298"/>
    </location>
</feature>
<evidence type="ECO:0000256" key="3">
    <source>
        <dbReference type="ARBA" id="ARBA00022776"/>
    </source>
</evidence>
<dbReference type="Gene3D" id="1.25.10.10">
    <property type="entry name" value="Leucine-rich Repeat Variant"/>
    <property type="match status" value="1"/>
</dbReference>
<dbReference type="Pfam" id="PF12717">
    <property type="entry name" value="Cnd1"/>
    <property type="match status" value="1"/>
</dbReference>
<keyword evidence="2" id="KW-0132">Cell division</keyword>
<dbReference type="EMBL" id="CAACVG010010043">
    <property type="protein sequence ID" value="VEN54795.1"/>
    <property type="molecule type" value="Genomic_DNA"/>
</dbReference>
<evidence type="ECO:0000313" key="9">
    <source>
        <dbReference type="EMBL" id="VEN54795.1"/>
    </source>
</evidence>
<evidence type="ECO:0000256" key="2">
    <source>
        <dbReference type="ARBA" id="ARBA00022618"/>
    </source>
</evidence>
<organism evidence="9 10">
    <name type="scientific">Callosobruchus maculatus</name>
    <name type="common">Southern cowpea weevil</name>
    <name type="synonym">Pulse bruchid</name>
    <dbReference type="NCBI Taxonomy" id="64391"/>
    <lineage>
        <taxon>Eukaryota</taxon>
        <taxon>Metazoa</taxon>
        <taxon>Ecdysozoa</taxon>
        <taxon>Arthropoda</taxon>
        <taxon>Hexapoda</taxon>
        <taxon>Insecta</taxon>
        <taxon>Pterygota</taxon>
        <taxon>Neoptera</taxon>
        <taxon>Endopterygota</taxon>
        <taxon>Coleoptera</taxon>
        <taxon>Polyphaga</taxon>
        <taxon>Cucujiformia</taxon>
        <taxon>Chrysomeloidea</taxon>
        <taxon>Chrysomelidae</taxon>
        <taxon>Bruchinae</taxon>
        <taxon>Bruchini</taxon>
        <taxon>Callosobruchus</taxon>
    </lineage>
</organism>
<dbReference type="InterPro" id="IPR032682">
    <property type="entry name" value="Cnd1_C"/>
</dbReference>
<proteinExistence type="predicted"/>
<keyword evidence="4" id="KW-0226">DNA condensation</keyword>
<accession>A0A653D3X9</accession>
<dbReference type="SUPFAM" id="SSF48371">
    <property type="entry name" value="ARM repeat"/>
    <property type="match status" value="1"/>
</dbReference>
<dbReference type="GO" id="GO:0010032">
    <property type="term" value="P:meiotic chromosome condensation"/>
    <property type="evidence" value="ECO:0007669"/>
    <property type="project" value="TreeGrafter"/>
</dbReference>
<dbReference type="InterPro" id="IPR016024">
    <property type="entry name" value="ARM-type_fold"/>
</dbReference>
<dbReference type="InterPro" id="IPR011989">
    <property type="entry name" value="ARM-like"/>
</dbReference>
<evidence type="ECO:0000256" key="6">
    <source>
        <dbReference type="ARBA" id="ARBA00023306"/>
    </source>
</evidence>
<dbReference type="PANTHER" id="PTHR14222:SF2">
    <property type="entry name" value="CONDENSIN COMPLEX SUBUNIT 1"/>
    <property type="match status" value="1"/>
</dbReference>
<keyword evidence="3" id="KW-0498">Mitosis</keyword>
<dbReference type="GO" id="GO:0000796">
    <property type="term" value="C:condensin complex"/>
    <property type="evidence" value="ECO:0007669"/>
    <property type="project" value="TreeGrafter"/>
</dbReference>
<keyword evidence="10" id="KW-1185">Reference proteome</keyword>
<protein>
    <recommendedName>
        <fullName evidence="8">Condensin complex subunit 1 C-terminal domain-containing protein</fullName>
    </recommendedName>
</protein>
<dbReference type="GO" id="GO:0051301">
    <property type="term" value="P:cell division"/>
    <property type="evidence" value="ECO:0007669"/>
    <property type="project" value="UniProtKB-KW"/>
</dbReference>
<dbReference type="GO" id="GO:0000779">
    <property type="term" value="C:condensed chromosome, centromeric region"/>
    <property type="evidence" value="ECO:0007669"/>
    <property type="project" value="TreeGrafter"/>
</dbReference>
<dbReference type="InterPro" id="IPR026971">
    <property type="entry name" value="CND1/NCAPD3"/>
</dbReference>
<dbReference type="OrthoDB" id="436262at2759"/>
<comment type="subcellular location">
    <subcellularLocation>
        <location evidence="1">Nucleus</location>
    </subcellularLocation>
</comment>
<evidence type="ECO:0000259" key="8">
    <source>
        <dbReference type="Pfam" id="PF12717"/>
    </source>
</evidence>
<feature type="domain" description="Condensin complex subunit 1 C-terminal" evidence="8">
    <location>
        <begin position="27"/>
        <end position="184"/>
    </location>
</feature>
<keyword evidence="6" id="KW-0131">Cell cycle</keyword>
<dbReference type="AlphaFoldDB" id="A0A653D3X9"/>
<dbReference type="GO" id="GO:0005634">
    <property type="term" value="C:nucleus"/>
    <property type="evidence" value="ECO:0007669"/>
    <property type="project" value="UniProtKB-SubCell"/>
</dbReference>
<name>A0A653D3X9_CALMS</name>
<dbReference type="GO" id="GO:0007076">
    <property type="term" value="P:mitotic chromosome condensation"/>
    <property type="evidence" value="ECO:0007669"/>
    <property type="project" value="InterPro"/>
</dbReference>
<evidence type="ECO:0000256" key="5">
    <source>
        <dbReference type="ARBA" id="ARBA00023242"/>
    </source>
</evidence>
<dbReference type="PANTHER" id="PTHR14222">
    <property type="entry name" value="CONDENSIN"/>
    <property type="match status" value="1"/>
</dbReference>